<name>F9DLX3_9BACT</name>
<evidence type="ECO:0000313" key="2">
    <source>
        <dbReference type="Proteomes" id="UP000004123"/>
    </source>
</evidence>
<comment type="caution">
    <text evidence="1">The sequence shown here is derived from an EMBL/GenBank/DDBJ whole genome shotgun (WGS) entry which is preliminary data.</text>
</comment>
<gene>
    <name evidence="1" type="ORF">HMPREF9144_2665</name>
</gene>
<dbReference type="Proteomes" id="UP000004123">
    <property type="component" value="Unassembled WGS sequence"/>
</dbReference>
<organism evidence="1 2">
    <name type="scientific">Prevotella pallens ATCC 700821</name>
    <dbReference type="NCBI Taxonomy" id="997353"/>
    <lineage>
        <taxon>Bacteria</taxon>
        <taxon>Pseudomonadati</taxon>
        <taxon>Bacteroidota</taxon>
        <taxon>Bacteroidia</taxon>
        <taxon>Bacteroidales</taxon>
        <taxon>Prevotellaceae</taxon>
        <taxon>Prevotella</taxon>
    </lineage>
</organism>
<dbReference type="HOGENOM" id="CLU_3274681_0_0_10"/>
<proteinExistence type="predicted"/>
<accession>F9DLX3</accession>
<protein>
    <submittedName>
        <fullName evidence="1">Uncharacterized protein</fullName>
    </submittedName>
</protein>
<dbReference type="EMBL" id="AFPY01000128">
    <property type="protein sequence ID" value="EGQ12581.1"/>
    <property type="molecule type" value="Genomic_DNA"/>
</dbReference>
<sequence>MFFRSIFAQLQHLKPNIMLLKLLQILFSRCAYHHSILYRQK</sequence>
<dbReference type="AlphaFoldDB" id="F9DLX3"/>
<evidence type="ECO:0000313" key="1">
    <source>
        <dbReference type="EMBL" id="EGQ12581.1"/>
    </source>
</evidence>
<reference evidence="1 2" key="1">
    <citation type="submission" date="2011-04" db="EMBL/GenBank/DDBJ databases">
        <authorList>
            <person name="Muzny D."/>
            <person name="Qin X."/>
            <person name="Deng J."/>
            <person name="Jiang H."/>
            <person name="Liu Y."/>
            <person name="Qu J."/>
            <person name="Song X.-Z."/>
            <person name="Zhang L."/>
            <person name="Thornton R."/>
            <person name="Coyle M."/>
            <person name="Francisco L."/>
            <person name="Jackson L."/>
            <person name="Javaid M."/>
            <person name="Korchina V."/>
            <person name="Kovar C."/>
            <person name="Mata R."/>
            <person name="Mathew T."/>
            <person name="Ngo R."/>
            <person name="Nguyen L."/>
            <person name="Nguyen N."/>
            <person name="Okwuonu G."/>
            <person name="Ongeri F."/>
            <person name="Pham C."/>
            <person name="Simmons D."/>
            <person name="Wilczek-Boney K."/>
            <person name="Hale W."/>
            <person name="Jakkamsetti A."/>
            <person name="Pham P."/>
            <person name="Ruth R."/>
            <person name="San Lucas F."/>
            <person name="Warren J."/>
            <person name="Zhang J."/>
            <person name="Zhao Z."/>
            <person name="Zhou C."/>
            <person name="Zhu D."/>
            <person name="Lee S."/>
            <person name="Bess C."/>
            <person name="Blankenburg K."/>
            <person name="Forbes L."/>
            <person name="Fu Q."/>
            <person name="Gubbala S."/>
            <person name="Hirani K."/>
            <person name="Jayaseelan J.C."/>
            <person name="Lara F."/>
            <person name="Munidasa M."/>
            <person name="Palculict T."/>
            <person name="Patil S."/>
            <person name="Pu L.-L."/>
            <person name="Saada N."/>
            <person name="Tang L."/>
            <person name="Weissenberger G."/>
            <person name="Zhu Y."/>
            <person name="Hemphill L."/>
            <person name="Shang Y."/>
            <person name="Youmans B."/>
            <person name="Ayvaz T."/>
            <person name="Ross M."/>
            <person name="Santibanez J."/>
            <person name="Aqrawi P."/>
            <person name="Gross S."/>
            <person name="Joshi V."/>
            <person name="Fowler G."/>
            <person name="Nazareth L."/>
            <person name="Reid J."/>
            <person name="Worley K."/>
            <person name="Petrosino J."/>
            <person name="Highlander S."/>
            <person name="Gibbs R."/>
        </authorList>
    </citation>
    <scope>NUCLEOTIDE SEQUENCE [LARGE SCALE GENOMIC DNA]</scope>
    <source>
        <strain evidence="1 2">ATCC 700821</strain>
    </source>
</reference>